<name>A0ABX4Q6J5_9PSED</name>
<sequence>MVQSIIGATEKRRESGAGCRGIGGIWIRGAKVGEFIRNGVGRASRTLIDVAMLSDNAPTLVG</sequence>
<organism evidence="1 2">
    <name type="scientific">Pseudomonas baetica</name>
    <dbReference type="NCBI Taxonomy" id="674054"/>
    <lineage>
        <taxon>Bacteria</taxon>
        <taxon>Pseudomonadati</taxon>
        <taxon>Pseudomonadota</taxon>
        <taxon>Gammaproteobacteria</taxon>
        <taxon>Pseudomonadales</taxon>
        <taxon>Pseudomonadaceae</taxon>
        <taxon>Pseudomonas</taxon>
    </lineage>
</organism>
<keyword evidence="2" id="KW-1185">Reference proteome</keyword>
<gene>
    <name evidence="1" type="ORF">ATI02_5439</name>
</gene>
<proteinExistence type="predicted"/>
<evidence type="ECO:0000313" key="1">
    <source>
        <dbReference type="EMBL" id="PKA72386.1"/>
    </source>
</evidence>
<comment type="caution">
    <text evidence="1">The sequence shown here is derived from an EMBL/GenBank/DDBJ whole genome shotgun (WGS) entry which is preliminary data.</text>
</comment>
<evidence type="ECO:0000313" key="2">
    <source>
        <dbReference type="Proteomes" id="UP000232455"/>
    </source>
</evidence>
<protein>
    <submittedName>
        <fullName evidence="1">Uncharacterized protein</fullName>
    </submittedName>
</protein>
<accession>A0ABX4Q6J5</accession>
<dbReference type="EMBL" id="PHHE01000001">
    <property type="protein sequence ID" value="PKA72386.1"/>
    <property type="molecule type" value="Genomic_DNA"/>
</dbReference>
<reference evidence="1 2" key="1">
    <citation type="submission" date="2017-11" db="EMBL/GenBank/DDBJ databases">
        <title>Genome sequencing of a diverse group of Pseudomonas species.</title>
        <authorList>
            <person name="Loper J."/>
        </authorList>
    </citation>
    <scope>NUCLEOTIDE SEQUENCE [LARGE SCALE GENOMIC DNA]</scope>
    <source>
        <strain evidence="1 2">LMG 25716</strain>
    </source>
</reference>
<dbReference type="Proteomes" id="UP000232455">
    <property type="component" value="Unassembled WGS sequence"/>
</dbReference>